<protein>
    <submittedName>
        <fullName evidence="1">Uncharacterized protein</fullName>
    </submittedName>
</protein>
<dbReference type="AlphaFoldDB" id="A0A8J7GED7"/>
<keyword evidence="2" id="KW-1185">Reference proteome</keyword>
<name>A0A8J7GED7_9ACTN</name>
<accession>A0A8J7GED7</accession>
<dbReference type="Proteomes" id="UP000622552">
    <property type="component" value="Unassembled WGS sequence"/>
</dbReference>
<reference evidence="1" key="1">
    <citation type="submission" date="2020-11" db="EMBL/GenBank/DDBJ databases">
        <title>Sequencing the genomes of 1000 actinobacteria strains.</title>
        <authorList>
            <person name="Klenk H.-P."/>
        </authorList>
    </citation>
    <scope>NUCLEOTIDE SEQUENCE</scope>
    <source>
        <strain evidence="1">DSM 45356</strain>
    </source>
</reference>
<evidence type="ECO:0000313" key="2">
    <source>
        <dbReference type="Proteomes" id="UP000622552"/>
    </source>
</evidence>
<evidence type="ECO:0000313" key="1">
    <source>
        <dbReference type="EMBL" id="MBG6136330.1"/>
    </source>
</evidence>
<comment type="caution">
    <text evidence="1">The sequence shown here is derived from an EMBL/GenBank/DDBJ whole genome shotgun (WGS) entry which is preliminary data.</text>
</comment>
<gene>
    <name evidence="1" type="ORF">IW245_002524</name>
</gene>
<dbReference type="EMBL" id="JADOUF010000001">
    <property type="protein sequence ID" value="MBG6136330.1"/>
    <property type="molecule type" value="Genomic_DNA"/>
</dbReference>
<dbReference type="RefSeq" id="WP_197003321.1">
    <property type="nucleotide sequence ID" value="NZ_BONS01000036.1"/>
</dbReference>
<sequence>MDAYLEERRTDQLWQIVGRRLDTRRGSGPWTDGAPGPRLILPWLNPARTYLLRHSQAAGWLVRGRPTCPDGTPAQLVNALGGAVADLPLLDGLAELGSSCRYELRFTRGWRLWQVTA</sequence>
<organism evidence="1 2">
    <name type="scientific">Longispora fulva</name>
    <dbReference type="NCBI Taxonomy" id="619741"/>
    <lineage>
        <taxon>Bacteria</taxon>
        <taxon>Bacillati</taxon>
        <taxon>Actinomycetota</taxon>
        <taxon>Actinomycetes</taxon>
        <taxon>Micromonosporales</taxon>
        <taxon>Micromonosporaceae</taxon>
        <taxon>Longispora</taxon>
    </lineage>
</organism>
<proteinExistence type="predicted"/>